<dbReference type="Pfam" id="PF00672">
    <property type="entry name" value="HAMP"/>
    <property type="match status" value="1"/>
</dbReference>
<dbReference type="SUPFAM" id="SSF158472">
    <property type="entry name" value="HAMP domain-like"/>
    <property type="match status" value="1"/>
</dbReference>
<dbReference type="RefSeq" id="WP_066825312.1">
    <property type="nucleotide sequence ID" value="NZ_LTBA01000018.1"/>
</dbReference>
<keyword evidence="4" id="KW-1003">Cell membrane</keyword>
<dbReference type="CDD" id="cd06225">
    <property type="entry name" value="HAMP"/>
    <property type="match status" value="1"/>
</dbReference>
<keyword evidence="5" id="KW-0597">Phosphoprotein</keyword>
<keyword evidence="7 14" id="KW-0812">Transmembrane</keyword>
<dbReference type="FunFam" id="1.10.287.130:FF:000001">
    <property type="entry name" value="Two-component sensor histidine kinase"/>
    <property type="match status" value="1"/>
</dbReference>
<feature type="transmembrane region" description="Helical" evidence="14">
    <location>
        <begin position="12"/>
        <end position="33"/>
    </location>
</feature>
<comment type="caution">
    <text evidence="17">The sequence shown here is derived from an EMBL/GenBank/DDBJ whole genome shotgun (WGS) entry which is preliminary data.</text>
</comment>
<keyword evidence="18" id="KW-1185">Reference proteome</keyword>
<keyword evidence="8" id="KW-0547">Nucleotide-binding</keyword>
<evidence type="ECO:0000256" key="10">
    <source>
        <dbReference type="ARBA" id="ARBA00022840"/>
    </source>
</evidence>
<dbReference type="EMBL" id="LTBA01000018">
    <property type="protein sequence ID" value="KYH34360.1"/>
    <property type="molecule type" value="Genomic_DNA"/>
</dbReference>
<dbReference type="SMART" id="SM00304">
    <property type="entry name" value="HAMP"/>
    <property type="match status" value="1"/>
</dbReference>
<name>A0A151B3J6_9CLOT</name>
<proteinExistence type="predicted"/>
<evidence type="ECO:0000256" key="5">
    <source>
        <dbReference type="ARBA" id="ARBA00022553"/>
    </source>
</evidence>
<organism evidence="17 18">
    <name type="scientific">Clostridium tepidiprofundi DSM 19306</name>
    <dbReference type="NCBI Taxonomy" id="1121338"/>
    <lineage>
        <taxon>Bacteria</taxon>
        <taxon>Bacillati</taxon>
        <taxon>Bacillota</taxon>
        <taxon>Clostridia</taxon>
        <taxon>Eubacteriales</taxon>
        <taxon>Clostridiaceae</taxon>
        <taxon>Clostridium</taxon>
    </lineage>
</organism>
<evidence type="ECO:0000259" key="15">
    <source>
        <dbReference type="PROSITE" id="PS50109"/>
    </source>
</evidence>
<evidence type="ECO:0000256" key="8">
    <source>
        <dbReference type="ARBA" id="ARBA00022741"/>
    </source>
</evidence>
<reference evidence="17 18" key="1">
    <citation type="submission" date="2016-02" db="EMBL/GenBank/DDBJ databases">
        <title>Genome sequence of Clostridium tepidiprofundi DSM 19306.</title>
        <authorList>
            <person name="Poehlein A."/>
            <person name="Daniel R."/>
        </authorList>
    </citation>
    <scope>NUCLEOTIDE SEQUENCE [LARGE SCALE GENOMIC DNA]</scope>
    <source>
        <strain evidence="17 18">DSM 19306</strain>
    </source>
</reference>
<keyword evidence="9" id="KW-0418">Kinase</keyword>
<feature type="domain" description="Histidine kinase" evidence="15">
    <location>
        <begin position="256"/>
        <end position="471"/>
    </location>
</feature>
<evidence type="ECO:0000256" key="1">
    <source>
        <dbReference type="ARBA" id="ARBA00000085"/>
    </source>
</evidence>
<evidence type="ECO:0000259" key="16">
    <source>
        <dbReference type="PROSITE" id="PS50885"/>
    </source>
</evidence>
<evidence type="ECO:0000256" key="14">
    <source>
        <dbReference type="SAM" id="Phobius"/>
    </source>
</evidence>
<dbReference type="InterPro" id="IPR036097">
    <property type="entry name" value="HisK_dim/P_sf"/>
</dbReference>
<dbReference type="CDD" id="cd00075">
    <property type="entry name" value="HATPase"/>
    <property type="match status" value="1"/>
</dbReference>
<dbReference type="InterPro" id="IPR005467">
    <property type="entry name" value="His_kinase_dom"/>
</dbReference>
<comment type="catalytic activity">
    <reaction evidence="1">
        <text>ATP + protein L-histidine = ADP + protein N-phospho-L-histidine.</text>
        <dbReference type="EC" id="2.7.13.3"/>
    </reaction>
</comment>
<dbReference type="SMART" id="SM00388">
    <property type="entry name" value="HisKA"/>
    <property type="match status" value="1"/>
</dbReference>
<keyword evidence="10" id="KW-0067">ATP-binding</keyword>
<comment type="subcellular location">
    <subcellularLocation>
        <location evidence="2">Cell membrane</location>
        <topology evidence="2">Multi-pass membrane protein</topology>
    </subcellularLocation>
</comment>
<dbReference type="PATRIC" id="fig|1121338.3.peg.1732"/>
<dbReference type="PROSITE" id="PS50109">
    <property type="entry name" value="HIS_KIN"/>
    <property type="match status" value="1"/>
</dbReference>
<evidence type="ECO:0000256" key="6">
    <source>
        <dbReference type="ARBA" id="ARBA00022679"/>
    </source>
</evidence>
<evidence type="ECO:0000256" key="3">
    <source>
        <dbReference type="ARBA" id="ARBA00012438"/>
    </source>
</evidence>
<dbReference type="InterPro" id="IPR036890">
    <property type="entry name" value="HATPase_C_sf"/>
</dbReference>
<dbReference type="InterPro" id="IPR003660">
    <property type="entry name" value="HAMP_dom"/>
</dbReference>
<evidence type="ECO:0000256" key="4">
    <source>
        <dbReference type="ARBA" id="ARBA00022475"/>
    </source>
</evidence>
<dbReference type="SUPFAM" id="SSF55874">
    <property type="entry name" value="ATPase domain of HSP90 chaperone/DNA topoisomerase II/histidine kinase"/>
    <property type="match status" value="1"/>
</dbReference>
<evidence type="ECO:0000256" key="12">
    <source>
        <dbReference type="ARBA" id="ARBA00023012"/>
    </source>
</evidence>
<keyword evidence="13 14" id="KW-0472">Membrane</keyword>
<evidence type="ECO:0000313" key="18">
    <source>
        <dbReference type="Proteomes" id="UP000075531"/>
    </source>
</evidence>
<evidence type="ECO:0000256" key="11">
    <source>
        <dbReference type="ARBA" id="ARBA00022989"/>
    </source>
</evidence>
<dbReference type="GO" id="GO:0000155">
    <property type="term" value="F:phosphorelay sensor kinase activity"/>
    <property type="evidence" value="ECO:0007669"/>
    <property type="project" value="InterPro"/>
</dbReference>
<evidence type="ECO:0000256" key="9">
    <source>
        <dbReference type="ARBA" id="ARBA00022777"/>
    </source>
</evidence>
<protein>
    <recommendedName>
        <fullName evidence="3">histidine kinase</fullName>
        <ecNumber evidence="3">2.7.13.3</ecNumber>
    </recommendedName>
</protein>
<dbReference type="GO" id="GO:0005886">
    <property type="term" value="C:plasma membrane"/>
    <property type="evidence" value="ECO:0007669"/>
    <property type="project" value="UniProtKB-SubCell"/>
</dbReference>
<feature type="domain" description="HAMP" evidence="16">
    <location>
        <begin position="196"/>
        <end position="248"/>
    </location>
</feature>
<evidence type="ECO:0000256" key="7">
    <source>
        <dbReference type="ARBA" id="ARBA00022692"/>
    </source>
</evidence>
<dbReference type="InterPro" id="IPR050398">
    <property type="entry name" value="HssS/ArlS-like"/>
</dbReference>
<dbReference type="STRING" id="1121338.CLTEP_16840"/>
<dbReference type="AlphaFoldDB" id="A0A151B3J6"/>
<dbReference type="EC" id="2.7.13.3" evidence="3"/>
<dbReference type="PANTHER" id="PTHR45528:SF1">
    <property type="entry name" value="SENSOR HISTIDINE KINASE CPXA"/>
    <property type="match status" value="1"/>
</dbReference>
<dbReference type="GO" id="GO:0005524">
    <property type="term" value="F:ATP binding"/>
    <property type="evidence" value="ECO:0007669"/>
    <property type="project" value="UniProtKB-KW"/>
</dbReference>
<evidence type="ECO:0000256" key="2">
    <source>
        <dbReference type="ARBA" id="ARBA00004651"/>
    </source>
</evidence>
<dbReference type="Gene3D" id="3.30.565.10">
    <property type="entry name" value="Histidine kinase-like ATPase, C-terminal domain"/>
    <property type="match status" value="1"/>
</dbReference>
<dbReference type="InterPro" id="IPR003594">
    <property type="entry name" value="HATPase_dom"/>
</dbReference>
<dbReference type="OrthoDB" id="9813151at2"/>
<evidence type="ECO:0000256" key="13">
    <source>
        <dbReference type="ARBA" id="ARBA00023136"/>
    </source>
</evidence>
<dbReference type="SUPFAM" id="SSF47384">
    <property type="entry name" value="Homodimeric domain of signal transducing histidine kinase"/>
    <property type="match status" value="1"/>
</dbReference>
<dbReference type="Gene3D" id="6.10.340.10">
    <property type="match status" value="1"/>
</dbReference>
<keyword evidence="11 14" id="KW-1133">Transmembrane helix</keyword>
<dbReference type="Gene3D" id="1.10.287.130">
    <property type="match status" value="1"/>
</dbReference>
<accession>A0A151B3J6</accession>
<evidence type="ECO:0000313" key="17">
    <source>
        <dbReference type="EMBL" id="KYH34360.1"/>
    </source>
</evidence>
<dbReference type="FunFam" id="3.30.565.10:FF:000006">
    <property type="entry name" value="Sensor histidine kinase WalK"/>
    <property type="match status" value="1"/>
</dbReference>
<dbReference type="PROSITE" id="PS50885">
    <property type="entry name" value="HAMP"/>
    <property type="match status" value="1"/>
</dbReference>
<dbReference type="Proteomes" id="UP000075531">
    <property type="component" value="Unassembled WGS sequence"/>
</dbReference>
<dbReference type="InterPro" id="IPR003661">
    <property type="entry name" value="HisK_dim/P_dom"/>
</dbReference>
<feature type="transmembrane region" description="Helical" evidence="14">
    <location>
        <begin position="171"/>
        <end position="193"/>
    </location>
</feature>
<gene>
    <name evidence="17" type="primary">phoR_4</name>
    <name evidence="17" type="ORF">CLTEP_16840</name>
</gene>
<dbReference type="Pfam" id="PF00512">
    <property type="entry name" value="HisKA"/>
    <property type="match status" value="1"/>
</dbReference>
<dbReference type="Pfam" id="PF02518">
    <property type="entry name" value="HATPase_c"/>
    <property type="match status" value="1"/>
</dbReference>
<dbReference type="SMART" id="SM00387">
    <property type="entry name" value="HATPase_c"/>
    <property type="match status" value="1"/>
</dbReference>
<dbReference type="PANTHER" id="PTHR45528">
    <property type="entry name" value="SENSOR HISTIDINE KINASE CPXA"/>
    <property type="match status" value="1"/>
</dbReference>
<keyword evidence="6 17" id="KW-0808">Transferase</keyword>
<sequence>MRKKGLFSKMVAVYIIIIAVTFVILAAFLSYWFQGYYYKQRKEQLITQTATISKIAMDYVNNVETPSQINERLKFMARYLKADIWLIDSSGYVYAVSSEKNKEYLRNQLFKDDIEKLKKNQIIEKKDIKSSEYDNYGHVMEVPIITENGDFIGAVVMNTPIFQIAEPLKKVYTIIWISVMLAMLPACIFIYWFSQKIILKPLNEINTTAKKISKGEVERRVYIDSDDEIGNLARTFNFMADSLEKVEQNRRRFISNVSHEIRSPITSIKGFIGGIIDGVIPKDKENYYLKMAYEETQRLTRLVNDLLDLSAIESGKFSLIIEEININEIIRLTVLKFENKIKEKRLKVDVCFDSDQLYVYGDRDRLIQVVTNLIDNAIKYSKHGGNIQINSKAKGKKVFISFYNDGNKISDEELNHIWERFYKIDKARTSKMSTGLGLSIVRGILTQLGEDIWVNNKDNGVCFTFTLTRAV</sequence>
<keyword evidence="12" id="KW-0902">Two-component regulatory system</keyword>
<dbReference type="CDD" id="cd00082">
    <property type="entry name" value="HisKA"/>
    <property type="match status" value="1"/>
</dbReference>